<accession>A0A1W1X5V0</accession>
<dbReference type="SMART" id="SM00342">
    <property type="entry name" value="HTH_ARAC"/>
    <property type="match status" value="1"/>
</dbReference>
<dbReference type="OrthoDB" id="6146868at2"/>
<dbReference type="InterPro" id="IPR018060">
    <property type="entry name" value="HTH_AraC"/>
</dbReference>
<dbReference type="EMBL" id="FWXD01000003">
    <property type="protein sequence ID" value="SMC19173.1"/>
    <property type="molecule type" value="Genomic_DNA"/>
</dbReference>
<keyword evidence="3" id="KW-0804">Transcription</keyword>
<reference evidence="5 6" key="1">
    <citation type="submission" date="2017-04" db="EMBL/GenBank/DDBJ databases">
        <authorList>
            <person name="Afonso C.L."/>
            <person name="Miller P.J."/>
            <person name="Scott M.A."/>
            <person name="Spackman E."/>
            <person name="Goraichik I."/>
            <person name="Dimitrov K.M."/>
            <person name="Suarez D.L."/>
            <person name="Swayne D.E."/>
        </authorList>
    </citation>
    <scope>NUCLEOTIDE SEQUENCE [LARGE SCALE GENOMIC DNA]</scope>
    <source>
        <strain evidence="5 6">DSM 23236</strain>
    </source>
</reference>
<name>A0A1W1X5V0_9NEIS</name>
<dbReference type="PROSITE" id="PS01124">
    <property type="entry name" value="HTH_ARAC_FAMILY_2"/>
    <property type="match status" value="1"/>
</dbReference>
<dbReference type="PRINTS" id="PR00032">
    <property type="entry name" value="HTHARAC"/>
</dbReference>
<evidence type="ECO:0000256" key="2">
    <source>
        <dbReference type="ARBA" id="ARBA00023125"/>
    </source>
</evidence>
<dbReference type="InterPro" id="IPR009057">
    <property type="entry name" value="Homeodomain-like_sf"/>
</dbReference>
<dbReference type="SUPFAM" id="SSF46689">
    <property type="entry name" value="Homeodomain-like"/>
    <property type="match status" value="2"/>
</dbReference>
<feature type="domain" description="HTH araC/xylS-type" evidence="4">
    <location>
        <begin position="201"/>
        <end position="299"/>
    </location>
</feature>
<dbReference type="STRING" id="1121001.SAMN02745857_00659"/>
<dbReference type="Gene3D" id="1.10.10.60">
    <property type="entry name" value="Homeodomain-like"/>
    <property type="match status" value="2"/>
</dbReference>
<dbReference type="Pfam" id="PF12833">
    <property type="entry name" value="HTH_18"/>
    <property type="match status" value="1"/>
</dbReference>
<keyword evidence="2 5" id="KW-0238">DNA-binding</keyword>
<keyword evidence="6" id="KW-1185">Reference proteome</keyword>
<dbReference type="GO" id="GO:0043565">
    <property type="term" value="F:sequence-specific DNA binding"/>
    <property type="evidence" value="ECO:0007669"/>
    <property type="project" value="InterPro"/>
</dbReference>
<dbReference type="PANTHER" id="PTHR43280:SF11">
    <property type="entry name" value="RCS-SPECIFIC HTH-TYPE TRANSCRIPTIONAL ACTIVATOR RCLR"/>
    <property type="match status" value="1"/>
</dbReference>
<evidence type="ECO:0000256" key="1">
    <source>
        <dbReference type="ARBA" id="ARBA00023015"/>
    </source>
</evidence>
<keyword evidence="1" id="KW-0805">Transcription regulation</keyword>
<dbReference type="Proteomes" id="UP000192761">
    <property type="component" value="Unassembled WGS sequence"/>
</dbReference>
<dbReference type="AlphaFoldDB" id="A0A1W1X5V0"/>
<dbReference type="PANTHER" id="PTHR43280">
    <property type="entry name" value="ARAC-FAMILY TRANSCRIPTIONAL REGULATOR"/>
    <property type="match status" value="1"/>
</dbReference>
<gene>
    <name evidence="5" type="ORF">SAMN02745857_00659</name>
</gene>
<evidence type="ECO:0000313" key="6">
    <source>
        <dbReference type="Proteomes" id="UP000192761"/>
    </source>
</evidence>
<dbReference type="GO" id="GO:0003700">
    <property type="term" value="F:DNA-binding transcription factor activity"/>
    <property type="evidence" value="ECO:0007669"/>
    <property type="project" value="InterPro"/>
</dbReference>
<organism evidence="5 6">
    <name type="scientific">Andreprevotia lacus DSM 23236</name>
    <dbReference type="NCBI Taxonomy" id="1121001"/>
    <lineage>
        <taxon>Bacteria</taxon>
        <taxon>Pseudomonadati</taxon>
        <taxon>Pseudomonadota</taxon>
        <taxon>Betaproteobacteria</taxon>
        <taxon>Neisseriales</taxon>
        <taxon>Chitinibacteraceae</taxon>
        <taxon>Andreprevotia</taxon>
    </lineage>
</organism>
<evidence type="ECO:0000259" key="4">
    <source>
        <dbReference type="PROSITE" id="PS01124"/>
    </source>
</evidence>
<evidence type="ECO:0000313" key="5">
    <source>
        <dbReference type="EMBL" id="SMC19173.1"/>
    </source>
</evidence>
<dbReference type="InterPro" id="IPR020449">
    <property type="entry name" value="Tscrpt_reg_AraC-type_HTH"/>
</dbReference>
<sequence>MDRNALPPLAVIGRSIYPDLVMPIAVAEGEVLAPADPAHPRYVIVHVRQGSALLSLHGQPVLVSAPAVLLLDESSRPAIIRATRLALSCVYFHPCVVNSVFSIEALQSTPWFDGTASQDAWLLQPFLDAIHMGQPLTLLPALHAQLAAACARIAAEGDEQRDGNWPCRMRSWLIELLFRLRVLSDDAPAHASTAATGHRLDQVLLLVHDRYNTSFTLDELARWCGSNRTTLNQHFRKLTGQSVRAYTIALRMQMAATLLRDTLLPVSEVMERVGYDNPSNFTRTFRQTTGVTPRQYRTAECWMQ</sequence>
<evidence type="ECO:0000256" key="3">
    <source>
        <dbReference type="ARBA" id="ARBA00023163"/>
    </source>
</evidence>
<proteinExistence type="predicted"/>
<dbReference type="RefSeq" id="WP_084089124.1">
    <property type="nucleotide sequence ID" value="NZ_FWXD01000003.1"/>
</dbReference>
<protein>
    <submittedName>
        <fullName evidence="5">AraC-type DNA-binding protein</fullName>
    </submittedName>
</protein>